<organism evidence="5 6">
    <name type="scientific">Vibrio algarum</name>
    <dbReference type="NCBI Taxonomy" id="3020714"/>
    <lineage>
        <taxon>Bacteria</taxon>
        <taxon>Pseudomonadati</taxon>
        <taxon>Pseudomonadota</taxon>
        <taxon>Gammaproteobacteria</taxon>
        <taxon>Vibrionales</taxon>
        <taxon>Vibrionaceae</taxon>
        <taxon>Vibrio</taxon>
    </lineage>
</organism>
<name>A0ABT4YVQ4_9VIBR</name>
<feature type="signal peptide" evidence="2">
    <location>
        <begin position="1"/>
        <end position="23"/>
    </location>
</feature>
<dbReference type="InterPro" id="IPR016187">
    <property type="entry name" value="CTDL_fold"/>
</dbReference>
<comment type="caution">
    <text evidence="5">The sequence shown here is derived from an EMBL/GenBank/DDBJ whole genome shotgun (WGS) entry which is preliminary data.</text>
</comment>
<dbReference type="RefSeq" id="WP_272139559.1">
    <property type="nucleotide sequence ID" value="NZ_JAQLOI010000003.1"/>
</dbReference>
<dbReference type="PANTHER" id="PTHR23150:SF19">
    <property type="entry name" value="FORMYLGLYCINE-GENERATING ENZYME"/>
    <property type="match status" value="1"/>
</dbReference>
<gene>
    <name evidence="5" type="ORF">PGX00_19150</name>
</gene>
<evidence type="ECO:0000313" key="6">
    <source>
        <dbReference type="Proteomes" id="UP001210678"/>
    </source>
</evidence>
<protein>
    <submittedName>
        <fullName evidence="5">SUMF1/EgtB/PvdO family nonheme iron enzyme</fullName>
    </submittedName>
</protein>
<dbReference type="SUPFAM" id="SSF56436">
    <property type="entry name" value="C-type lectin-like"/>
    <property type="match status" value="1"/>
</dbReference>
<feature type="chain" id="PRO_5047491333" evidence="2">
    <location>
        <begin position="24"/>
        <end position="607"/>
    </location>
</feature>
<dbReference type="InterPro" id="IPR042095">
    <property type="entry name" value="SUMF_sf"/>
</dbReference>
<dbReference type="Pfam" id="PF08308">
    <property type="entry name" value="PEGA"/>
    <property type="match status" value="1"/>
</dbReference>
<evidence type="ECO:0000259" key="3">
    <source>
        <dbReference type="Pfam" id="PF03781"/>
    </source>
</evidence>
<keyword evidence="6" id="KW-1185">Reference proteome</keyword>
<dbReference type="InterPro" id="IPR005532">
    <property type="entry name" value="SUMF_dom"/>
</dbReference>
<reference evidence="5 6" key="1">
    <citation type="submission" date="2023-01" db="EMBL/GenBank/DDBJ databases">
        <title>Vibrio sp. KJ40-1 sp.nov, isolated from marine algae.</title>
        <authorList>
            <person name="Butt M."/>
            <person name="Kim J.M.J."/>
            <person name="Jeon C.O.C."/>
        </authorList>
    </citation>
    <scope>NUCLEOTIDE SEQUENCE [LARGE SCALE GENOMIC DNA]</scope>
    <source>
        <strain evidence="5 6">KJ40-1</strain>
    </source>
</reference>
<dbReference type="InterPro" id="IPR013229">
    <property type="entry name" value="PEGA"/>
</dbReference>
<dbReference type="Gene3D" id="3.90.1580.10">
    <property type="entry name" value="paralog of FGE (formylglycine-generating enzyme)"/>
    <property type="match status" value="1"/>
</dbReference>
<keyword evidence="1" id="KW-0175">Coiled coil</keyword>
<feature type="domain" description="PEGA" evidence="4">
    <location>
        <begin position="298"/>
        <end position="362"/>
    </location>
</feature>
<dbReference type="Pfam" id="PF03781">
    <property type="entry name" value="FGE-sulfatase"/>
    <property type="match status" value="1"/>
</dbReference>
<dbReference type="EMBL" id="JAQLOI010000003">
    <property type="protein sequence ID" value="MDB1125659.1"/>
    <property type="molecule type" value="Genomic_DNA"/>
</dbReference>
<sequence length="607" mass="67771">MRQALPALLLALSPCFIPFTVLATDAIPTVTVQQADETLQSKKTEMDASAKQVAKQKTAIKLAQDKQSQLEKQSIQLDNKLKQTKKALDRDYGRITNEPDFDLRPSQGAYQSAWADVKANQKARLESEQELQELYADLSLFEVDQKRLNADLDRLSELKVRARVERLRSELNQQDELKVSFTNVCQDDMTIAQCADQTKNLALQKAVSRFQSQLIANTSEHKTIKQHLENVSLNIHVVGQKVSKDGFSDETRYQTILDVTMESRPAKNTPCKLLDVESSYCFDESEVQTNGQIKEVQWVTLTIRSNQYQDKVAIDGVRYGSTPLDIMLPVGSHMVTIEKEGYRSFHQELSITGDHTLRAVLREKENVPHSGRKFADALKNRSKAPEMVVIGSGQYLVGENSAKQVTVDKAYAMSATPITVAEFETFINDTNYQTDAELKKICTTVEESQIVPITDSYWRNPGIKQGANSPVVCISQTDAIAYTKWLSTQTGFKYRLPSETEWEVAAQAGSQSAYWWGDSFGAGQANTGWGGTKWSNISTSPVKTFAPNGFGLYDVVGNVWEWTNDSKGVTKGGSWSFSPNQATGYSQLFIAPNTAANYVGFRILRQL</sequence>
<feature type="coiled-coil region" evidence="1">
    <location>
        <begin position="53"/>
        <end position="87"/>
    </location>
</feature>
<dbReference type="InterPro" id="IPR051043">
    <property type="entry name" value="Sulfatase_Mod_Factor_Kinase"/>
</dbReference>
<accession>A0ABT4YVQ4</accession>
<evidence type="ECO:0000256" key="2">
    <source>
        <dbReference type="SAM" id="SignalP"/>
    </source>
</evidence>
<evidence type="ECO:0000313" key="5">
    <source>
        <dbReference type="EMBL" id="MDB1125659.1"/>
    </source>
</evidence>
<evidence type="ECO:0000256" key="1">
    <source>
        <dbReference type="SAM" id="Coils"/>
    </source>
</evidence>
<feature type="domain" description="Sulfatase-modifying factor enzyme-like" evidence="3">
    <location>
        <begin position="384"/>
        <end position="605"/>
    </location>
</feature>
<dbReference type="Proteomes" id="UP001210678">
    <property type="component" value="Unassembled WGS sequence"/>
</dbReference>
<proteinExistence type="predicted"/>
<evidence type="ECO:0000259" key="4">
    <source>
        <dbReference type="Pfam" id="PF08308"/>
    </source>
</evidence>
<dbReference type="PANTHER" id="PTHR23150">
    <property type="entry name" value="SULFATASE MODIFYING FACTOR 1, 2"/>
    <property type="match status" value="1"/>
</dbReference>
<keyword evidence="2" id="KW-0732">Signal</keyword>